<reference evidence="1 2" key="1">
    <citation type="journal article" date="2012" name="J. Bacteriol.">
        <title>Genome sequence of the pathogenic Herbaspirillum seropedicae strain Os34, isolated from rice roots.</title>
        <authorList>
            <person name="Ye W."/>
            <person name="Ye S."/>
            <person name="Liu J."/>
            <person name="Chang S."/>
            <person name="Chen M."/>
            <person name="Zhu B."/>
            <person name="Guo L."/>
            <person name="An Q."/>
        </authorList>
    </citation>
    <scope>NUCLEOTIDE SEQUENCE [LARGE SCALE GENOMIC DNA]</scope>
    <source>
        <strain evidence="1 2">Os34</strain>
    </source>
</reference>
<dbReference type="Proteomes" id="UP000501648">
    <property type="component" value="Chromosome"/>
</dbReference>
<evidence type="ECO:0000313" key="1">
    <source>
        <dbReference type="EMBL" id="QJQ02893.1"/>
    </source>
</evidence>
<organism evidence="1 2">
    <name type="scientific">Herbaspirillum rubrisubalbicans Os34</name>
    <dbReference type="NCBI Taxonomy" id="1235827"/>
    <lineage>
        <taxon>Bacteria</taxon>
        <taxon>Pseudomonadati</taxon>
        <taxon>Pseudomonadota</taxon>
        <taxon>Betaproteobacteria</taxon>
        <taxon>Burkholderiales</taxon>
        <taxon>Oxalobacteraceae</taxon>
        <taxon>Herbaspirillum</taxon>
    </lineage>
</organism>
<name>A0A6M3ZXD9_9BURK</name>
<evidence type="ECO:0000313" key="2">
    <source>
        <dbReference type="Proteomes" id="UP000501648"/>
    </source>
</evidence>
<accession>A0A6M3ZXD9</accession>
<dbReference type="AlphaFoldDB" id="A0A6M3ZXD9"/>
<dbReference type="EMBL" id="CP008956">
    <property type="protein sequence ID" value="QJQ02893.1"/>
    <property type="molecule type" value="Genomic_DNA"/>
</dbReference>
<dbReference type="RefSeq" id="WP_017455372.1">
    <property type="nucleotide sequence ID" value="NZ_CP008956.1"/>
</dbReference>
<proteinExistence type="predicted"/>
<gene>
    <name evidence="1" type="ORF">C798_22510</name>
</gene>
<protein>
    <submittedName>
        <fullName evidence="1">Uncharacterized protein</fullName>
    </submittedName>
</protein>
<sequence>MLAEAGEQERGHAVLKKTEAWQASSSAKGWTAMLMKISRYCTVVKKKDVTESPPSWLSTRDGKQLAARWLQDLVTIY</sequence>